<gene>
    <name evidence="3" type="ORF">SAMN05216334_10183</name>
</gene>
<dbReference type="AlphaFoldDB" id="A0A1H5RLJ1"/>
<evidence type="ECO:0000256" key="1">
    <source>
        <dbReference type="SAM" id="Phobius"/>
    </source>
</evidence>
<feature type="transmembrane region" description="Helical" evidence="1">
    <location>
        <begin position="15"/>
        <end position="35"/>
    </location>
</feature>
<dbReference type="Pfam" id="PF07811">
    <property type="entry name" value="TadE"/>
    <property type="match status" value="1"/>
</dbReference>
<dbReference type="Proteomes" id="UP000236753">
    <property type="component" value="Unassembled WGS sequence"/>
</dbReference>
<feature type="domain" description="TadE-like" evidence="2">
    <location>
        <begin position="15"/>
        <end position="57"/>
    </location>
</feature>
<proteinExistence type="predicted"/>
<accession>A0A1H5RLJ1</accession>
<dbReference type="InterPro" id="IPR012495">
    <property type="entry name" value="TadE-like_dom"/>
</dbReference>
<evidence type="ECO:0000313" key="3">
    <source>
        <dbReference type="EMBL" id="SEF39140.1"/>
    </source>
</evidence>
<evidence type="ECO:0000259" key="2">
    <source>
        <dbReference type="Pfam" id="PF07811"/>
    </source>
</evidence>
<dbReference type="EMBL" id="FNUX01000001">
    <property type="protein sequence ID" value="SEF39140.1"/>
    <property type="molecule type" value="Genomic_DNA"/>
</dbReference>
<sequence>MRRIHLAASQFSQRGVAAVEFAIIAVILFTLLFGIMEFGRVLFMMNATTEATRLGARLAVVCDQNDTVITTKMVNLAGFLNPGNINVTYSPGGCDPISCRYVTVSVTGLTVQSLVPLIPINFQMPGFSTTLPRESMSSLNNPVCT</sequence>
<dbReference type="OrthoDB" id="5397339at2"/>
<organism evidence="3 4">
    <name type="scientific">Nitrosomonas ureae</name>
    <dbReference type="NCBI Taxonomy" id="44577"/>
    <lineage>
        <taxon>Bacteria</taxon>
        <taxon>Pseudomonadati</taxon>
        <taxon>Pseudomonadota</taxon>
        <taxon>Betaproteobacteria</taxon>
        <taxon>Nitrosomonadales</taxon>
        <taxon>Nitrosomonadaceae</taxon>
        <taxon>Nitrosomonas</taxon>
    </lineage>
</organism>
<protein>
    <submittedName>
        <fullName evidence="3">TadE-like protein</fullName>
    </submittedName>
</protein>
<reference evidence="3 4" key="1">
    <citation type="submission" date="2016-10" db="EMBL/GenBank/DDBJ databases">
        <authorList>
            <person name="de Groot N.N."/>
        </authorList>
    </citation>
    <scope>NUCLEOTIDE SEQUENCE [LARGE SCALE GENOMIC DNA]</scope>
    <source>
        <strain evidence="3 4">Nm13</strain>
    </source>
</reference>
<dbReference type="RefSeq" id="WP_103965084.1">
    <property type="nucleotide sequence ID" value="NZ_FNUX01000001.1"/>
</dbReference>
<keyword evidence="1" id="KW-0472">Membrane</keyword>
<keyword evidence="1" id="KW-0812">Transmembrane</keyword>
<keyword evidence="1" id="KW-1133">Transmembrane helix</keyword>
<name>A0A1H5RLJ1_9PROT</name>
<evidence type="ECO:0000313" key="4">
    <source>
        <dbReference type="Proteomes" id="UP000236753"/>
    </source>
</evidence>